<dbReference type="AlphaFoldDB" id="A0A2P6VHL0"/>
<dbReference type="Proteomes" id="UP000239649">
    <property type="component" value="Unassembled WGS sequence"/>
</dbReference>
<protein>
    <recommendedName>
        <fullName evidence="4">glutathione-disulfide reductase</fullName>
        <ecNumber evidence="4">1.8.1.7</ecNumber>
    </recommendedName>
</protein>
<accession>A0A2P6VHL0</accession>
<dbReference type="GO" id="GO:0045454">
    <property type="term" value="P:cell redox homeostasis"/>
    <property type="evidence" value="ECO:0007669"/>
    <property type="project" value="InterPro"/>
</dbReference>
<comment type="subunit">
    <text evidence="3">Homodimer.</text>
</comment>
<dbReference type="EMBL" id="LHPF02000006">
    <property type="protein sequence ID" value="PSC73572.1"/>
    <property type="molecule type" value="Genomic_DNA"/>
</dbReference>
<evidence type="ECO:0000313" key="16">
    <source>
        <dbReference type="EMBL" id="PSC73572.1"/>
    </source>
</evidence>
<dbReference type="Pfam" id="PF07992">
    <property type="entry name" value="Pyr_redox_2"/>
    <property type="match status" value="1"/>
</dbReference>
<evidence type="ECO:0000256" key="5">
    <source>
        <dbReference type="ARBA" id="ARBA00022630"/>
    </source>
</evidence>
<dbReference type="Pfam" id="PF05623">
    <property type="entry name" value="DUF789"/>
    <property type="match status" value="1"/>
</dbReference>
<evidence type="ECO:0000256" key="4">
    <source>
        <dbReference type="ARBA" id="ARBA00012607"/>
    </source>
</evidence>
<reference evidence="16 17" key="1">
    <citation type="journal article" date="2018" name="Plant J.">
        <title>Genome sequences of Chlorella sorokiniana UTEX 1602 and Micractinium conductrix SAG 241.80: implications to maltose excretion by a green alga.</title>
        <authorList>
            <person name="Arriola M.B."/>
            <person name="Velmurugan N."/>
            <person name="Zhang Y."/>
            <person name="Plunkett M.H."/>
            <person name="Hondzo H."/>
            <person name="Barney B.M."/>
        </authorList>
    </citation>
    <scope>NUCLEOTIDE SEQUENCE [LARGE SCALE GENOMIC DNA]</scope>
    <source>
        <strain evidence="16 17">SAG 241.80</strain>
    </source>
</reference>
<dbReference type="EC" id="1.8.1.7" evidence="4"/>
<dbReference type="InterPro" id="IPR023753">
    <property type="entry name" value="FAD/NAD-binding_dom"/>
</dbReference>
<evidence type="ECO:0000256" key="13">
    <source>
        <dbReference type="SAM" id="MobiDB-lite"/>
    </source>
</evidence>
<feature type="domain" description="FAD/NAD(P)-binding" evidence="15">
    <location>
        <begin position="512"/>
        <end position="848"/>
    </location>
</feature>
<dbReference type="PROSITE" id="PS00076">
    <property type="entry name" value="PYRIDINE_REDOX_1"/>
    <property type="match status" value="1"/>
</dbReference>
<evidence type="ECO:0000256" key="12">
    <source>
        <dbReference type="RuleBase" id="RU003691"/>
    </source>
</evidence>
<dbReference type="GO" id="GO:0005739">
    <property type="term" value="C:mitochondrion"/>
    <property type="evidence" value="ECO:0007669"/>
    <property type="project" value="TreeGrafter"/>
</dbReference>
<feature type="region of interest" description="Disordered" evidence="13">
    <location>
        <begin position="1"/>
        <end position="28"/>
    </location>
</feature>
<feature type="compositionally biased region" description="Gly residues" evidence="13">
    <location>
        <begin position="143"/>
        <end position="155"/>
    </location>
</feature>
<dbReference type="PANTHER" id="PTHR42737:SF2">
    <property type="entry name" value="GLUTATHIONE REDUCTASE"/>
    <property type="match status" value="1"/>
</dbReference>
<dbReference type="OrthoDB" id="5956163at2759"/>
<keyword evidence="10 12" id="KW-0676">Redox-active center</keyword>
<dbReference type="GO" id="GO:0005829">
    <property type="term" value="C:cytosol"/>
    <property type="evidence" value="ECO:0007669"/>
    <property type="project" value="TreeGrafter"/>
</dbReference>
<name>A0A2P6VHL0_9CHLO</name>
<dbReference type="InterPro" id="IPR008507">
    <property type="entry name" value="DUF789"/>
</dbReference>
<keyword evidence="8 12" id="KW-0560">Oxidoreductase</keyword>
<dbReference type="GO" id="GO:0034599">
    <property type="term" value="P:cellular response to oxidative stress"/>
    <property type="evidence" value="ECO:0007669"/>
    <property type="project" value="TreeGrafter"/>
</dbReference>
<dbReference type="NCBIfam" id="NF004776">
    <property type="entry name" value="PRK06116.1"/>
    <property type="match status" value="1"/>
</dbReference>
<keyword evidence="9" id="KW-1015">Disulfide bond</keyword>
<evidence type="ECO:0000256" key="8">
    <source>
        <dbReference type="ARBA" id="ARBA00023002"/>
    </source>
</evidence>
<dbReference type="SUPFAM" id="SSF51905">
    <property type="entry name" value="FAD/NAD(P)-binding domain"/>
    <property type="match status" value="1"/>
</dbReference>
<evidence type="ECO:0000313" key="17">
    <source>
        <dbReference type="Proteomes" id="UP000239649"/>
    </source>
</evidence>
<dbReference type="InterPro" id="IPR046952">
    <property type="entry name" value="GSHR/TRXR-like"/>
</dbReference>
<evidence type="ECO:0000256" key="11">
    <source>
        <dbReference type="ARBA" id="ARBA00049142"/>
    </source>
</evidence>
<gene>
    <name evidence="16" type="ORF">C2E20_3024</name>
</gene>
<comment type="cofactor">
    <cofactor evidence="1">
        <name>FAD</name>
        <dbReference type="ChEBI" id="CHEBI:57692"/>
    </cofactor>
</comment>
<feature type="compositionally biased region" description="Low complexity" evidence="13">
    <location>
        <begin position="115"/>
        <end position="135"/>
    </location>
</feature>
<comment type="catalytic activity">
    <reaction evidence="11">
        <text>2 glutathione + NADP(+) = glutathione disulfide + NADPH + H(+)</text>
        <dbReference type="Rhea" id="RHEA:11740"/>
        <dbReference type="ChEBI" id="CHEBI:15378"/>
        <dbReference type="ChEBI" id="CHEBI:57783"/>
        <dbReference type="ChEBI" id="CHEBI:57925"/>
        <dbReference type="ChEBI" id="CHEBI:58297"/>
        <dbReference type="ChEBI" id="CHEBI:58349"/>
        <dbReference type="EC" id="1.8.1.7"/>
    </reaction>
</comment>
<evidence type="ECO:0000256" key="3">
    <source>
        <dbReference type="ARBA" id="ARBA00011738"/>
    </source>
</evidence>
<dbReference type="Gene3D" id="3.30.390.30">
    <property type="match status" value="1"/>
</dbReference>
<dbReference type="InterPro" id="IPR004099">
    <property type="entry name" value="Pyr_nucl-diS_OxRdtase_dimer"/>
</dbReference>
<dbReference type="InterPro" id="IPR016156">
    <property type="entry name" value="FAD/NAD-linked_Rdtase_dimer_sf"/>
</dbReference>
<evidence type="ECO:0000256" key="2">
    <source>
        <dbReference type="ARBA" id="ARBA00007532"/>
    </source>
</evidence>
<comment type="similarity">
    <text evidence="2 12">Belongs to the class-I pyridine nucleotide-disulfide oxidoreductase family.</text>
</comment>
<dbReference type="SUPFAM" id="SSF55424">
    <property type="entry name" value="FAD/NAD-linked reductases, dimerisation (C-terminal) domain"/>
    <property type="match status" value="1"/>
</dbReference>
<feature type="region of interest" description="Disordered" evidence="13">
    <location>
        <begin position="113"/>
        <end position="158"/>
    </location>
</feature>
<dbReference type="STRING" id="554055.A0A2P6VHL0"/>
<proteinExistence type="inferred from homology"/>
<dbReference type="GO" id="GO:0004362">
    <property type="term" value="F:glutathione-disulfide reductase (NADPH) activity"/>
    <property type="evidence" value="ECO:0007669"/>
    <property type="project" value="UniProtKB-EC"/>
</dbReference>
<feature type="domain" description="Pyridine nucleotide-disulphide oxidoreductase dimerisation" evidence="14">
    <location>
        <begin position="868"/>
        <end position="977"/>
    </location>
</feature>
<dbReference type="GO" id="GO:0050660">
    <property type="term" value="F:flavin adenine dinucleotide binding"/>
    <property type="evidence" value="ECO:0007669"/>
    <property type="project" value="InterPro"/>
</dbReference>
<keyword evidence="6 12" id="KW-0274">FAD</keyword>
<dbReference type="Gene3D" id="3.50.50.60">
    <property type="entry name" value="FAD/NAD(P)-binding domain"/>
    <property type="match status" value="2"/>
</dbReference>
<dbReference type="GO" id="GO:0006749">
    <property type="term" value="P:glutathione metabolic process"/>
    <property type="evidence" value="ECO:0007669"/>
    <property type="project" value="TreeGrafter"/>
</dbReference>
<evidence type="ECO:0000259" key="14">
    <source>
        <dbReference type="Pfam" id="PF02852"/>
    </source>
</evidence>
<evidence type="ECO:0000256" key="9">
    <source>
        <dbReference type="ARBA" id="ARBA00023157"/>
    </source>
</evidence>
<dbReference type="InterPro" id="IPR036188">
    <property type="entry name" value="FAD/NAD-bd_sf"/>
</dbReference>
<organism evidence="16 17">
    <name type="scientific">Micractinium conductrix</name>
    <dbReference type="NCBI Taxonomy" id="554055"/>
    <lineage>
        <taxon>Eukaryota</taxon>
        <taxon>Viridiplantae</taxon>
        <taxon>Chlorophyta</taxon>
        <taxon>core chlorophytes</taxon>
        <taxon>Trebouxiophyceae</taxon>
        <taxon>Chlorellales</taxon>
        <taxon>Chlorellaceae</taxon>
        <taxon>Chlorella clade</taxon>
        <taxon>Micractinium</taxon>
    </lineage>
</organism>
<evidence type="ECO:0000256" key="10">
    <source>
        <dbReference type="ARBA" id="ARBA00023284"/>
    </source>
</evidence>
<dbReference type="PANTHER" id="PTHR42737">
    <property type="entry name" value="GLUTATHIONE REDUCTASE"/>
    <property type="match status" value="1"/>
</dbReference>
<evidence type="ECO:0000259" key="15">
    <source>
        <dbReference type="Pfam" id="PF07992"/>
    </source>
</evidence>
<dbReference type="FunFam" id="3.50.50.60:FF:000051">
    <property type="entry name" value="Glutathione reductase"/>
    <property type="match status" value="1"/>
</dbReference>
<dbReference type="InterPro" id="IPR012999">
    <property type="entry name" value="Pyr_OxRdtase_I_AS"/>
</dbReference>
<keyword evidence="5 12" id="KW-0285">Flavoprotein</keyword>
<evidence type="ECO:0000256" key="6">
    <source>
        <dbReference type="ARBA" id="ARBA00022827"/>
    </source>
</evidence>
<dbReference type="Pfam" id="PF02852">
    <property type="entry name" value="Pyr_redox_dim"/>
    <property type="match status" value="1"/>
</dbReference>
<keyword evidence="17" id="KW-1185">Reference proteome</keyword>
<dbReference type="PRINTS" id="PR00368">
    <property type="entry name" value="FADPNR"/>
</dbReference>
<evidence type="ECO:0000256" key="1">
    <source>
        <dbReference type="ARBA" id="ARBA00001974"/>
    </source>
</evidence>
<evidence type="ECO:0000256" key="7">
    <source>
        <dbReference type="ARBA" id="ARBA00022857"/>
    </source>
</evidence>
<keyword evidence="7" id="KW-0521">NADP</keyword>
<dbReference type="PRINTS" id="PR00411">
    <property type="entry name" value="PNDRDTASEI"/>
</dbReference>
<sequence length="1005" mass="106018">MRGGAGPRPRNGARGTTRHHPREQGPPQLLSNLQSVLLHSAPTIPQFGDHESASSTGYFTLGDLWQSYEAWSAYGCEVPMRIQVDGVWQEIIQVYTPYLSGIQLFGADHTRRISTDSSGSATPSSSTATISSYCSEAEDEEGGAGSGDESVGGGASDAASTVSSAYTFSTASTASDSEDCEEGCGGSAAAGAARRLVRAAARGSVLQQQHNLGEPSQPLFEFSEAERPHLRAPLHDTVMELAARFPGLLTLDTRQLHPTSWFAVTWVPVYRIPSIPDPSSSRDLAANFLTFHSLSAPVQRLAAAPQDLCSIAPLPPLLDPIGAAAVAWRTEVARQGLLANALTAMAAAHQQQAAAQAAAAAAAVQHQDSPASPASPASDAGSPLAAQLAAAGLEQGPAAAPAAPALPLAAACLRPFAFMPYKASGRTWLDDWNLQRQHLPMIAAAGSWVERRKVQLPDFDFMTQMYRPLPTGYGYGGGSHHGSHRALRRLGSIGAHLEAADMAAQEQKEYDYDLVTIGAGSGGVRASRLAAGNYGAKVAIIELPFGFVSSETVGGAGGTCVIRGCVPKKLLVYASEFAEHFHDAEGFGWAATAPPHDVKKLIGRKSKEVERLNGVYAQILTRAGVEMIEGRGVVLDPHTVEVRAADGSVRQLRTKNVLVATGGRPVKPNIPGAELGICSDEALCLDDIPSGGTIVIVGAGYIAVEFAGIFRGLGYDVHLVVRGPSPLRGFDEECRGVIAENMTKRGIQLHFGTNPTKLERNADGGLNLHVYNNKEQTGGIIECAQVMFATGRAPNTRGIGLEDAGVALDDKSRAVKVDQYSHTNVPSIWAIGDCTDRMNLTPVALMEGKALVATLFGGKSTVPDYENVPTAVFCQPPLGTVGLTEEQAVEQLHGDIDVYISKFKPMKNTLSGRDERTFMKMIVHVQTGRVVGCHMVGPDAAEIMQGLGVALKCNATKAQFDSCVGIHPSAAEEWVTMSAPARRVACKGAYVEPAGAVECAGYKGD</sequence>
<comment type="caution">
    <text evidence="16">The sequence shown here is derived from an EMBL/GenBank/DDBJ whole genome shotgun (WGS) entry which is preliminary data.</text>
</comment>